<dbReference type="EMBL" id="CATOUU010000330">
    <property type="protein sequence ID" value="CAI9924919.1"/>
    <property type="molecule type" value="Genomic_DNA"/>
</dbReference>
<evidence type="ECO:0000256" key="1">
    <source>
        <dbReference type="SAM" id="Coils"/>
    </source>
</evidence>
<keyword evidence="4" id="KW-1185">Reference proteome</keyword>
<evidence type="ECO:0000313" key="3">
    <source>
        <dbReference type="EMBL" id="CAL6105017.1"/>
    </source>
</evidence>
<proteinExistence type="predicted"/>
<name>A0AA86NTK6_9EUKA</name>
<keyword evidence="1" id="KW-0175">Coiled coil</keyword>
<reference evidence="3 4" key="2">
    <citation type="submission" date="2024-07" db="EMBL/GenBank/DDBJ databases">
        <authorList>
            <person name="Akdeniz Z."/>
        </authorList>
    </citation>
    <scope>NUCLEOTIDE SEQUENCE [LARGE SCALE GENOMIC DNA]</scope>
</reference>
<accession>A0AA86NTK6</accession>
<evidence type="ECO:0000313" key="4">
    <source>
        <dbReference type="Proteomes" id="UP001642409"/>
    </source>
</evidence>
<comment type="caution">
    <text evidence="2">The sequence shown here is derived from an EMBL/GenBank/DDBJ whole genome shotgun (WGS) entry which is preliminary data.</text>
</comment>
<protein>
    <submittedName>
        <fullName evidence="3">Hypothetical_protein</fullName>
    </submittedName>
</protein>
<dbReference type="EMBL" id="CAXDID020000591">
    <property type="protein sequence ID" value="CAL6105017.1"/>
    <property type="molecule type" value="Genomic_DNA"/>
</dbReference>
<evidence type="ECO:0000313" key="2">
    <source>
        <dbReference type="EMBL" id="CAI9924919.1"/>
    </source>
</evidence>
<reference evidence="2" key="1">
    <citation type="submission" date="2023-06" db="EMBL/GenBank/DDBJ databases">
        <authorList>
            <person name="Kurt Z."/>
        </authorList>
    </citation>
    <scope>NUCLEOTIDE SEQUENCE</scope>
</reference>
<sequence length="996" mass="109300">MQICSNKFVDKQMIQYCLKAVSLSSLTQSSQVVNSPTLEVFHTLYTEKTQDLKIDLIYSMKNLPSFALFGLTKSIEIFDSNLSVKVPQPQLKSALVCFQCDVHSQASEFAFLAQAQMISSLVYCPYTLMVLNSSLIQFRLTGLNVGGLIFQTNNIQVQISICNISGYVSNGSFSGVLIATATNSSTIEVQDVIICVQFNDIIGDNQIGTGADGVQISGNFIQSCDLCGRYYFTYGLCLDYLNFGEVVNNKIICLHSFVFDGEGCSCLDGFEIQGSECVDVLEIIESQDNQIKSLENTSSLMQDQIQKLQNSLNNLTLYLECVTKEGYLFVNGSCNKQEIDFMECLTTDKYISTFDISSITNQVGQTDFSNGNSVFKSQYFIQNAFINVKDAAYSSIAIPLFESQQQFNNIKIQIGTQSIETGSILAASENITVNQMKIVSMEQSTLAITSYLNILITSSVSSTINNLQVNLAFEAQNGNITLIDHVTGTLNISGYQVLGVIQSLQIVAMIGINVEQAVLNLQNINYNPNVHNAGNLSSYLISSTYISQILINDIFIVLGNIMKYSIFGLVIDDYYFGGIIAKSNNSVITINSIIFDSYIQLSGGNISKSGYIIGYSQSAESNIILSNLCLQLSLTSSNQYIWDFGFVGYNEGNLSLNKLMLSQYIIEYNIFDNFGLIGYQKASTFSELNNITISTNISMNQTDMGMGIASILIGELNSQYCQIMNINILSCNISIKFQNSIGIIIGIADEGGQHQNQDISIINTIINCIIVSEYSSGGFINYIDSSNIIIHNSVFSCSQSGYVEFGGYIQEQRNTNTTISNSQFTNSTILNTLRFAGFVEASCGSNTTIVDSSFTNINISCYQSDEDRMFTAGFVAYQSGSANTTLQKLQINNVNIEGDIDEIGGFVAFTTMYSECLIIDSIMSNSNITGKSQVGAFYDICKESTLNLLNSNITNVNLNGQNVAIFCAQPEKKDGNISVSKCFTKNVYINGVLQAD</sequence>
<gene>
    <name evidence="2" type="ORF">HINF_LOCUS12564</name>
    <name evidence="3" type="ORF">HINF_LOCUS73060</name>
</gene>
<organism evidence="2">
    <name type="scientific">Hexamita inflata</name>
    <dbReference type="NCBI Taxonomy" id="28002"/>
    <lineage>
        <taxon>Eukaryota</taxon>
        <taxon>Metamonada</taxon>
        <taxon>Diplomonadida</taxon>
        <taxon>Hexamitidae</taxon>
        <taxon>Hexamitinae</taxon>
        <taxon>Hexamita</taxon>
    </lineage>
</organism>
<feature type="coiled-coil region" evidence="1">
    <location>
        <begin position="284"/>
        <end position="325"/>
    </location>
</feature>
<dbReference type="AlphaFoldDB" id="A0AA86NTK6"/>
<dbReference type="Proteomes" id="UP001642409">
    <property type="component" value="Unassembled WGS sequence"/>
</dbReference>